<evidence type="ECO:0000313" key="2">
    <source>
        <dbReference type="EMBL" id="OGF38206.1"/>
    </source>
</evidence>
<keyword evidence="1" id="KW-0472">Membrane</keyword>
<keyword evidence="1" id="KW-0812">Transmembrane</keyword>
<evidence type="ECO:0000256" key="1">
    <source>
        <dbReference type="SAM" id="Phobius"/>
    </source>
</evidence>
<feature type="transmembrane region" description="Helical" evidence="1">
    <location>
        <begin position="33"/>
        <end position="57"/>
    </location>
</feature>
<dbReference type="EMBL" id="MFGM01000006">
    <property type="protein sequence ID" value="OGF38206.1"/>
    <property type="molecule type" value="Genomic_DNA"/>
</dbReference>
<organism evidence="2 3">
    <name type="scientific">Candidatus Falkowbacteria bacterium RIFOXYC2_FULL_48_21</name>
    <dbReference type="NCBI Taxonomy" id="1798005"/>
    <lineage>
        <taxon>Bacteria</taxon>
        <taxon>Candidatus Falkowiibacteriota</taxon>
    </lineage>
</organism>
<reference evidence="2 3" key="1">
    <citation type="journal article" date="2016" name="Nat. Commun.">
        <title>Thousands of microbial genomes shed light on interconnected biogeochemical processes in an aquifer system.</title>
        <authorList>
            <person name="Anantharaman K."/>
            <person name="Brown C.T."/>
            <person name="Hug L.A."/>
            <person name="Sharon I."/>
            <person name="Castelle C.J."/>
            <person name="Probst A.J."/>
            <person name="Thomas B.C."/>
            <person name="Singh A."/>
            <person name="Wilkins M.J."/>
            <person name="Karaoz U."/>
            <person name="Brodie E.L."/>
            <person name="Williams K.H."/>
            <person name="Hubbard S.S."/>
            <person name="Banfield J.F."/>
        </authorList>
    </citation>
    <scope>NUCLEOTIDE SEQUENCE [LARGE SCALE GENOMIC DNA]</scope>
</reference>
<name>A0A1F5THH2_9BACT</name>
<keyword evidence="1" id="KW-1133">Transmembrane helix</keyword>
<dbReference type="AlphaFoldDB" id="A0A1F5THH2"/>
<comment type="caution">
    <text evidence="2">The sequence shown here is derived from an EMBL/GenBank/DDBJ whole genome shotgun (WGS) entry which is preliminary data.</text>
</comment>
<protein>
    <submittedName>
        <fullName evidence="2">Uncharacterized protein</fullName>
    </submittedName>
</protein>
<dbReference type="Proteomes" id="UP000178656">
    <property type="component" value="Unassembled WGS sequence"/>
</dbReference>
<evidence type="ECO:0000313" key="3">
    <source>
        <dbReference type="Proteomes" id="UP000178656"/>
    </source>
</evidence>
<sequence>MIDFIFQTRYSAALRFFDKEAKMLEELTQKFCLPAWFAFVCACGTIYGTAVVTWLWLTLLRNIDLWNIITLQKLKRFCYRVVFCDSVLDSERDVLMKFLDSSHMNKSGTARRCNLELFVMKAARWKEQALILVLLDDARERFLVNLNDRGEFGVFIDDLYLFLDKCGQARKR</sequence>
<accession>A0A1F5THH2</accession>
<proteinExistence type="predicted"/>
<gene>
    <name evidence="2" type="ORF">A2482_03965</name>
</gene>